<keyword evidence="3" id="KW-1185">Reference proteome</keyword>
<gene>
    <name evidence="2" type="ORF">GCM10010324_53430</name>
</gene>
<sequence length="106" mass="11231">MLSQTGTGANLRKGADMATENGMARDGFGSAQSRGLGADRRVLMTLRVSRDSGRTWQQSTSVQEGDAFVILSDPGRYPPCGCARCTGHQSLSATSLRPADIEPRTA</sequence>
<protein>
    <recommendedName>
        <fullName evidence="4">Exo-alpha-sialidase</fullName>
    </recommendedName>
</protein>
<dbReference type="EMBL" id="BMUT01000012">
    <property type="protein sequence ID" value="GGY00125.1"/>
    <property type="molecule type" value="Genomic_DNA"/>
</dbReference>
<evidence type="ECO:0008006" key="4">
    <source>
        <dbReference type="Google" id="ProtNLM"/>
    </source>
</evidence>
<comment type="caution">
    <text evidence="2">The sequence shown here is derived from an EMBL/GenBank/DDBJ whole genome shotgun (WGS) entry which is preliminary data.</text>
</comment>
<reference evidence="3" key="1">
    <citation type="journal article" date="2019" name="Int. J. Syst. Evol. Microbiol.">
        <title>The Global Catalogue of Microorganisms (GCM) 10K type strain sequencing project: providing services to taxonomists for standard genome sequencing and annotation.</title>
        <authorList>
            <consortium name="The Broad Institute Genomics Platform"/>
            <consortium name="The Broad Institute Genome Sequencing Center for Infectious Disease"/>
            <person name="Wu L."/>
            <person name="Ma J."/>
        </authorList>
    </citation>
    <scope>NUCLEOTIDE SEQUENCE [LARGE SCALE GENOMIC DNA]</scope>
    <source>
        <strain evidence="3">JCM 4586</strain>
    </source>
</reference>
<evidence type="ECO:0000313" key="3">
    <source>
        <dbReference type="Proteomes" id="UP000659223"/>
    </source>
</evidence>
<feature type="region of interest" description="Disordered" evidence="1">
    <location>
        <begin position="1"/>
        <end position="34"/>
    </location>
</feature>
<accession>A0ABQ2Z328</accession>
<dbReference type="Proteomes" id="UP000659223">
    <property type="component" value="Unassembled WGS sequence"/>
</dbReference>
<proteinExistence type="predicted"/>
<evidence type="ECO:0000313" key="2">
    <source>
        <dbReference type="EMBL" id="GGY00125.1"/>
    </source>
</evidence>
<name>A0ABQ2Z328_9ACTN</name>
<organism evidence="2 3">
    <name type="scientific">Streptomyces hiroshimensis</name>
    <dbReference type="NCBI Taxonomy" id="66424"/>
    <lineage>
        <taxon>Bacteria</taxon>
        <taxon>Bacillati</taxon>
        <taxon>Actinomycetota</taxon>
        <taxon>Actinomycetes</taxon>
        <taxon>Kitasatosporales</taxon>
        <taxon>Streptomycetaceae</taxon>
        <taxon>Streptomyces</taxon>
    </lineage>
</organism>
<evidence type="ECO:0000256" key="1">
    <source>
        <dbReference type="SAM" id="MobiDB-lite"/>
    </source>
</evidence>